<reference evidence="1 2" key="1">
    <citation type="submission" date="2023-02" db="EMBL/GenBank/DDBJ databases">
        <title>LHISI_Scaffold_Assembly.</title>
        <authorList>
            <person name="Stuart O.P."/>
            <person name="Cleave R."/>
            <person name="Magrath M.J.L."/>
            <person name="Mikheyev A.S."/>
        </authorList>
    </citation>
    <scope>NUCLEOTIDE SEQUENCE [LARGE SCALE GENOMIC DNA]</scope>
    <source>
        <strain evidence="1">Daus_M_001</strain>
        <tissue evidence="1">Leg muscle</tissue>
    </source>
</reference>
<sequence>MLASTMIYHICKDKGSGLKPNSHDHRLLCSIINNKQLLDDVKHIKNYCHTVVSQCCFKKYKPKRNHFSYDGMVACTFLSILDFNNNTGCSRKGSRLKYSKPLKKWVGVNVYDNETHKWRKEILERVILVVEGKLQLELDNDPHCATSVTKCIAPVLQHDTLEMIDPFSRFANN</sequence>
<keyword evidence="2" id="KW-1185">Reference proteome</keyword>
<gene>
    <name evidence="1" type="ORF">PR048_013713</name>
</gene>
<comment type="caution">
    <text evidence="1">The sequence shown here is derived from an EMBL/GenBank/DDBJ whole genome shotgun (WGS) entry which is preliminary data.</text>
</comment>
<protein>
    <submittedName>
        <fullName evidence="1">Uncharacterized protein</fullName>
    </submittedName>
</protein>
<proteinExistence type="predicted"/>
<evidence type="ECO:0000313" key="1">
    <source>
        <dbReference type="EMBL" id="KAJ8887498.1"/>
    </source>
</evidence>
<name>A0ABQ9HUH6_9NEOP</name>
<organism evidence="1 2">
    <name type="scientific">Dryococelus australis</name>
    <dbReference type="NCBI Taxonomy" id="614101"/>
    <lineage>
        <taxon>Eukaryota</taxon>
        <taxon>Metazoa</taxon>
        <taxon>Ecdysozoa</taxon>
        <taxon>Arthropoda</taxon>
        <taxon>Hexapoda</taxon>
        <taxon>Insecta</taxon>
        <taxon>Pterygota</taxon>
        <taxon>Neoptera</taxon>
        <taxon>Polyneoptera</taxon>
        <taxon>Phasmatodea</taxon>
        <taxon>Verophasmatodea</taxon>
        <taxon>Anareolatae</taxon>
        <taxon>Phasmatidae</taxon>
        <taxon>Eurycanthinae</taxon>
        <taxon>Dryococelus</taxon>
    </lineage>
</organism>
<dbReference type="Proteomes" id="UP001159363">
    <property type="component" value="Chromosome X"/>
</dbReference>
<evidence type="ECO:0000313" key="2">
    <source>
        <dbReference type="Proteomes" id="UP001159363"/>
    </source>
</evidence>
<accession>A0ABQ9HUH6</accession>
<feature type="non-terminal residue" evidence="1">
    <location>
        <position position="173"/>
    </location>
</feature>
<dbReference type="EMBL" id="JARBHB010000004">
    <property type="protein sequence ID" value="KAJ8887498.1"/>
    <property type="molecule type" value="Genomic_DNA"/>
</dbReference>